<dbReference type="Proteomes" id="UP000226437">
    <property type="component" value="Unassembled WGS sequence"/>
</dbReference>
<dbReference type="PANTHER" id="PTHR34582">
    <property type="entry name" value="UPF0702 TRANSMEMBRANE PROTEIN YCAP"/>
    <property type="match status" value="1"/>
</dbReference>
<name>A0A2G0CBE0_9BACT</name>
<evidence type="ECO:0000256" key="7">
    <source>
        <dbReference type="SAM" id="MobiDB-lite"/>
    </source>
</evidence>
<feature type="transmembrane region" description="Helical" evidence="8">
    <location>
        <begin position="69"/>
        <end position="91"/>
    </location>
</feature>
<comment type="similarity">
    <text evidence="2">Belongs to the UPF0702 family.</text>
</comment>
<keyword evidence="6 8" id="KW-0472">Membrane</keyword>
<dbReference type="PANTHER" id="PTHR34582:SF6">
    <property type="entry name" value="UPF0702 TRANSMEMBRANE PROTEIN YCAP"/>
    <property type="match status" value="1"/>
</dbReference>
<keyword evidence="11" id="KW-1185">Reference proteome</keyword>
<evidence type="ECO:0000256" key="6">
    <source>
        <dbReference type="ARBA" id="ARBA00023136"/>
    </source>
</evidence>
<feature type="compositionally biased region" description="Acidic residues" evidence="7">
    <location>
        <begin position="164"/>
        <end position="184"/>
    </location>
</feature>
<dbReference type="InterPro" id="IPR023090">
    <property type="entry name" value="UPF0702_alpha/beta_dom_sf"/>
</dbReference>
<dbReference type="EMBL" id="PDLO01000010">
    <property type="protein sequence ID" value="PHK97284.1"/>
    <property type="molecule type" value="Genomic_DNA"/>
</dbReference>
<feature type="domain" description="YetF C-terminal" evidence="9">
    <location>
        <begin position="92"/>
        <end position="161"/>
    </location>
</feature>
<evidence type="ECO:0000256" key="8">
    <source>
        <dbReference type="SAM" id="Phobius"/>
    </source>
</evidence>
<organism evidence="10 11">
    <name type="scientific">Neolewinella marina</name>
    <dbReference type="NCBI Taxonomy" id="438751"/>
    <lineage>
        <taxon>Bacteria</taxon>
        <taxon>Pseudomonadati</taxon>
        <taxon>Bacteroidota</taxon>
        <taxon>Saprospiria</taxon>
        <taxon>Saprospirales</taxon>
        <taxon>Lewinellaceae</taxon>
        <taxon>Neolewinella</taxon>
    </lineage>
</organism>
<sequence>MDFSEMFYQDWTGLLRTLIVGTLGYIFIVFSLRISGNRTLSKLNAFDLAISVAFGSTFASMLLSEDVALAEGMLAIALLCFLQYALAFLSVRSRWFAKLVRSEPVLLVRHGEMLIQAIHDARLTKRELLAVARSHGHRDLSDIDLIILESDGGFSVIGKQNDGANEEEENDDGEDDDSPEPVGS</sequence>
<evidence type="ECO:0000256" key="5">
    <source>
        <dbReference type="ARBA" id="ARBA00022989"/>
    </source>
</evidence>
<dbReference type="AlphaFoldDB" id="A0A2G0CBE0"/>
<feature type="transmembrane region" description="Helical" evidence="8">
    <location>
        <begin position="44"/>
        <end position="63"/>
    </location>
</feature>
<dbReference type="Pfam" id="PF04239">
    <property type="entry name" value="DUF421"/>
    <property type="match status" value="1"/>
</dbReference>
<evidence type="ECO:0000256" key="3">
    <source>
        <dbReference type="ARBA" id="ARBA00022475"/>
    </source>
</evidence>
<evidence type="ECO:0000256" key="1">
    <source>
        <dbReference type="ARBA" id="ARBA00004651"/>
    </source>
</evidence>
<keyword evidence="5 8" id="KW-1133">Transmembrane helix</keyword>
<keyword evidence="4 8" id="KW-0812">Transmembrane</keyword>
<feature type="region of interest" description="Disordered" evidence="7">
    <location>
        <begin position="157"/>
        <end position="184"/>
    </location>
</feature>
<dbReference type="GO" id="GO:0005886">
    <property type="term" value="C:plasma membrane"/>
    <property type="evidence" value="ECO:0007669"/>
    <property type="project" value="UniProtKB-SubCell"/>
</dbReference>
<protein>
    <recommendedName>
        <fullName evidence="9">YetF C-terminal domain-containing protein</fullName>
    </recommendedName>
</protein>
<dbReference type="Gene3D" id="3.30.240.20">
    <property type="entry name" value="bsu07140 like domains"/>
    <property type="match status" value="1"/>
</dbReference>
<comment type="subcellular location">
    <subcellularLocation>
        <location evidence="1">Cell membrane</location>
        <topology evidence="1">Multi-pass membrane protein</topology>
    </subcellularLocation>
</comment>
<evidence type="ECO:0000256" key="4">
    <source>
        <dbReference type="ARBA" id="ARBA00022692"/>
    </source>
</evidence>
<evidence type="ECO:0000259" key="9">
    <source>
        <dbReference type="Pfam" id="PF04239"/>
    </source>
</evidence>
<gene>
    <name evidence="10" type="ORF">CGL56_17040</name>
</gene>
<keyword evidence="3" id="KW-1003">Cell membrane</keyword>
<dbReference type="OrthoDB" id="9793799at2"/>
<proteinExistence type="inferred from homology"/>
<evidence type="ECO:0000256" key="2">
    <source>
        <dbReference type="ARBA" id="ARBA00006448"/>
    </source>
</evidence>
<dbReference type="InterPro" id="IPR007353">
    <property type="entry name" value="DUF421"/>
</dbReference>
<accession>A0A2G0CBE0</accession>
<comment type="caution">
    <text evidence="10">The sequence shown here is derived from an EMBL/GenBank/DDBJ whole genome shotgun (WGS) entry which is preliminary data.</text>
</comment>
<evidence type="ECO:0000313" key="10">
    <source>
        <dbReference type="EMBL" id="PHK97284.1"/>
    </source>
</evidence>
<feature type="transmembrane region" description="Helical" evidence="8">
    <location>
        <begin position="13"/>
        <end position="32"/>
    </location>
</feature>
<dbReference type="RefSeq" id="WP_099107795.1">
    <property type="nucleotide sequence ID" value="NZ_JAATJF010000006.1"/>
</dbReference>
<reference evidence="10 11" key="1">
    <citation type="submission" date="2017-10" db="EMBL/GenBank/DDBJ databases">
        <title>The draft genome sequence of Lewinella marina KCTC 32374.</title>
        <authorList>
            <person name="Wang K."/>
        </authorList>
    </citation>
    <scope>NUCLEOTIDE SEQUENCE [LARGE SCALE GENOMIC DNA]</scope>
    <source>
        <strain evidence="10 11">MKG-38</strain>
    </source>
</reference>
<evidence type="ECO:0000313" key="11">
    <source>
        <dbReference type="Proteomes" id="UP000226437"/>
    </source>
</evidence>